<comment type="caution">
    <text evidence="1">The sequence shown here is derived from an EMBL/GenBank/DDBJ whole genome shotgun (WGS) entry which is preliminary data.</text>
</comment>
<protein>
    <submittedName>
        <fullName evidence="1">Uncharacterized protein</fullName>
    </submittedName>
</protein>
<dbReference type="EMBL" id="JANVFS010000045">
    <property type="protein sequence ID" value="KAJ4466458.1"/>
    <property type="molecule type" value="Genomic_DNA"/>
</dbReference>
<gene>
    <name evidence="1" type="ORF">C8J55DRAFT_527277</name>
</gene>
<reference evidence="1" key="2">
    <citation type="journal article" date="2023" name="Proc. Natl. Acad. Sci. U.S.A.">
        <title>A global phylogenomic analysis of the shiitake genus Lentinula.</title>
        <authorList>
            <person name="Sierra-Patev S."/>
            <person name="Min B."/>
            <person name="Naranjo-Ortiz M."/>
            <person name="Looney B."/>
            <person name="Konkel Z."/>
            <person name="Slot J.C."/>
            <person name="Sakamoto Y."/>
            <person name="Steenwyk J.L."/>
            <person name="Rokas A."/>
            <person name="Carro J."/>
            <person name="Camarero S."/>
            <person name="Ferreira P."/>
            <person name="Molpeceres G."/>
            <person name="Ruiz-Duenas F.J."/>
            <person name="Serrano A."/>
            <person name="Henrissat B."/>
            <person name="Drula E."/>
            <person name="Hughes K.W."/>
            <person name="Mata J.L."/>
            <person name="Ishikawa N.K."/>
            <person name="Vargas-Isla R."/>
            <person name="Ushijima S."/>
            <person name="Smith C.A."/>
            <person name="Donoghue J."/>
            <person name="Ahrendt S."/>
            <person name="Andreopoulos W."/>
            <person name="He G."/>
            <person name="LaButti K."/>
            <person name="Lipzen A."/>
            <person name="Ng V."/>
            <person name="Riley R."/>
            <person name="Sandor L."/>
            <person name="Barry K."/>
            <person name="Martinez A.T."/>
            <person name="Xiao Y."/>
            <person name="Gibbons J.G."/>
            <person name="Terashima K."/>
            <person name="Grigoriev I.V."/>
            <person name="Hibbett D."/>
        </authorList>
    </citation>
    <scope>NUCLEOTIDE SEQUENCE</scope>
    <source>
        <strain evidence="1">Sp2 HRB7682 ss15</strain>
    </source>
</reference>
<sequence>MFCFPCCRPSEDGDKECEGCGRRVKIEAVNLKRLQGGNFPSILCCSKASKERRLSG</sequence>
<dbReference type="AlphaFoldDB" id="A0A9W8ZTD7"/>
<accession>A0A9W8ZTD7</accession>
<reference evidence="1" key="1">
    <citation type="submission" date="2022-08" db="EMBL/GenBank/DDBJ databases">
        <authorList>
            <consortium name="DOE Joint Genome Institute"/>
            <person name="Min B."/>
            <person name="Riley R."/>
            <person name="Sierra-Patev S."/>
            <person name="Naranjo-Ortiz M."/>
            <person name="Looney B."/>
            <person name="Konkel Z."/>
            <person name="Slot J.C."/>
            <person name="Sakamoto Y."/>
            <person name="Steenwyk J.L."/>
            <person name="Rokas A."/>
            <person name="Carro J."/>
            <person name="Camarero S."/>
            <person name="Ferreira P."/>
            <person name="Molpeceres G."/>
            <person name="Ruiz-Duenas F.J."/>
            <person name="Serrano A."/>
            <person name="Henrissat B."/>
            <person name="Drula E."/>
            <person name="Hughes K.W."/>
            <person name="Mata J.L."/>
            <person name="Ishikawa N.K."/>
            <person name="Vargas-Isla R."/>
            <person name="Ushijima S."/>
            <person name="Smith C.A."/>
            <person name="Ahrendt S."/>
            <person name="Andreopoulos W."/>
            <person name="He G."/>
            <person name="Labutti K."/>
            <person name="Lipzen A."/>
            <person name="Ng V."/>
            <person name="Sandor L."/>
            <person name="Barry K."/>
            <person name="Martinez A.T."/>
            <person name="Xiao Y."/>
            <person name="Gibbons J.G."/>
            <person name="Terashima K."/>
            <person name="Hibbett D.S."/>
            <person name="Grigoriev I.V."/>
        </authorList>
    </citation>
    <scope>NUCLEOTIDE SEQUENCE</scope>
    <source>
        <strain evidence="1">Sp2 HRB7682 ss15</strain>
    </source>
</reference>
<organism evidence="1 2">
    <name type="scientific">Lentinula lateritia</name>
    <dbReference type="NCBI Taxonomy" id="40482"/>
    <lineage>
        <taxon>Eukaryota</taxon>
        <taxon>Fungi</taxon>
        <taxon>Dikarya</taxon>
        <taxon>Basidiomycota</taxon>
        <taxon>Agaricomycotina</taxon>
        <taxon>Agaricomycetes</taxon>
        <taxon>Agaricomycetidae</taxon>
        <taxon>Agaricales</taxon>
        <taxon>Marasmiineae</taxon>
        <taxon>Omphalotaceae</taxon>
        <taxon>Lentinula</taxon>
    </lineage>
</organism>
<evidence type="ECO:0000313" key="2">
    <source>
        <dbReference type="Proteomes" id="UP001150238"/>
    </source>
</evidence>
<name>A0A9W8ZTD7_9AGAR</name>
<proteinExistence type="predicted"/>
<evidence type="ECO:0000313" key="1">
    <source>
        <dbReference type="EMBL" id="KAJ4466458.1"/>
    </source>
</evidence>
<dbReference type="Proteomes" id="UP001150238">
    <property type="component" value="Unassembled WGS sequence"/>
</dbReference>